<dbReference type="Gene3D" id="1.10.510.10">
    <property type="entry name" value="Transferase(Phosphotransferase) domain 1"/>
    <property type="match status" value="1"/>
</dbReference>
<reference evidence="2" key="1">
    <citation type="submission" date="2018-04" db="EMBL/GenBank/DDBJ databases">
        <title>Whole genome sequencing of Hypsizygus marmoreus.</title>
        <authorList>
            <person name="Choi I.-G."/>
            <person name="Min B."/>
            <person name="Kim J.-G."/>
            <person name="Kim S."/>
            <person name="Oh Y.-L."/>
            <person name="Kong W.-S."/>
            <person name="Park H."/>
            <person name="Jeong J."/>
            <person name="Song E.-S."/>
        </authorList>
    </citation>
    <scope>NUCLEOTIDE SEQUENCE [LARGE SCALE GENOMIC DNA]</scope>
    <source>
        <strain evidence="2">51987-8</strain>
    </source>
</reference>
<dbReference type="InterPro" id="IPR011009">
    <property type="entry name" value="Kinase-like_dom_sf"/>
</dbReference>
<comment type="caution">
    <text evidence="2">The sequence shown here is derived from an EMBL/GenBank/DDBJ whole genome shotgun (WGS) entry which is preliminary data.</text>
</comment>
<gene>
    <name evidence="2" type="ORF">Hypma_011155</name>
</gene>
<proteinExistence type="predicted"/>
<dbReference type="STRING" id="39966.A0A369JI56"/>
<accession>A0A369JI56</accession>
<keyword evidence="3" id="KW-1185">Reference proteome</keyword>
<dbReference type="SMART" id="SM00220">
    <property type="entry name" value="S_TKc"/>
    <property type="match status" value="1"/>
</dbReference>
<dbReference type="EMBL" id="LUEZ02000053">
    <property type="protein sequence ID" value="RDB21869.1"/>
    <property type="molecule type" value="Genomic_DNA"/>
</dbReference>
<evidence type="ECO:0000259" key="1">
    <source>
        <dbReference type="PROSITE" id="PS50011"/>
    </source>
</evidence>
<dbReference type="PANTHER" id="PTHR44329">
    <property type="entry name" value="SERINE/THREONINE-PROTEIN KINASE TNNI3K-RELATED"/>
    <property type="match status" value="1"/>
</dbReference>
<dbReference type="InterPro" id="IPR000719">
    <property type="entry name" value="Prot_kinase_dom"/>
</dbReference>
<feature type="domain" description="Protein kinase" evidence="1">
    <location>
        <begin position="29"/>
        <end position="318"/>
    </location>
</feature>
<dbReference type="AlphaFoldDB" id="A0A369JI56"/>
<dbReference type="OrthoDB" id="346907at2759"/>
<organism evidence="2 3">
    <name type="scientific">Hypsizygus marmoreus</name>
    <name type="common">White beech mushroom</name>
    <name type="synonym">Agaricus marmoreus</name>
    <dbReference type="NCBI Taxonomy" id="39966"/>
    <lineage>
        <taxon>Eukaryota</taxon>
        <taxon>Fungi</taxon>
        <taxon>Dikarya</taxon>
        <taxon>Basidiomycota</taxon>
        <taxon>Agaricomycotina</taxon>
        <taxon>Agaricomycetes</taxon>
        <taxon>Agaricomycetidae</taxon>
        <taxon>Agaricales</taxon>
        <taxon>Tricholomatineae</taxon>
        <taxon>Lyophyllaceae</taxon>
        <taxon>Hypsizygus</taxon>
    </lineage>
</organism>
<evidence type="ECO:0000313" key="2">
    <source>
        <dbReference type="EMBL" id="RDB21869.1"/>
    </source>
</evidence>
<dbReference type="SUPFAM" id="SSF56112">
    <property type="entry name" value="Protein kinase-like (PK-like)"/>
    <property type="match status" value="1"/>
</dbReference>
<dbReference type="GO" id="GO:0005524">
    <property type="term" value="F:ATP binding"/>
    <property type="evidence" value="ECO:0007669"/>
    <property type="project" value="InterPro"/>
</dbReference>
<dbReference type="GO" id="GO:0004674">
    <property type="term" value="F:protein serine/threonine kinase activity"/>
    <property type="evidence" value="ECO:0007669"/>
    <property type="project" value="TreeGrafter"/>
</dbReference>
<dbReference type="Pfam" id="PF00069">
    <property type="entry name" value="Pkinase"/>
    <property type="match status" value="1"/>
</dbReference>
<dbReference type="Proteomes" id="UP000076154">
    <property type="component" value="Unassembled WGS sequence"/>
</dbReference>
<evidence type="ECO:0000313" key="3">
    <source>
        <dbReference type="Proteomes" id="UP000076154"/>
    </source>
</evidence>
<protein>
    <recommendedName>
        <fullName evidence="1">Protein kinase domain-containing protein</fullName>
    </recommendedName>
</protein>
<name>A0A369JI56_HYPMA</name>
<sequence>MASFSTQERRMPSGLSPCRVHIALMMIQTKLSGYLGSRACPTCLTKEHTSSDAGDTQKSSAISILGSEELQYLVDNIHGLLISNSVDFVTMSEIMARIRVTTQLLPSQLLNRSVTDASNHPFATTAFSDVYRGHGIKESTRFSVEILISRSVQHPKILPSIGIHAEYLKSHPEVDRVDLLTTIVDAIAHLHTLPNPILHGDIRRMKALVDGEGRPLLNDMEYSKILDAETGEFSPAIHAHAGNPRWTAPEKLRSSEYPLTLAADVYSFGCLMAEVFSGQVPFYHIRYDPAVVIEIIVRQRHPARPTGPHAKQLTHCSC</sequence>
<dbReference type="InterPro" id="IPR051681">
    <property type="entry name" value="Ser/Thr_Kinases-Pseudokinases"/>
</dbReference>
<dbReference type="InParanoid" id="A0A369JI56"/>
<dbReference type="PROSITE" id="PS50011">
    <property type="entry name" value="PROTEIN_KINASE_DOM"/>
    <property type="match status" value="1"/>
</dbReference>